<organism evidence="1 2">
    <name type="scientific">Streptomyces olivochromogenes</name>
    <dbReference type="NCBI Taxonomy" id="1963"/>
    <lineage>
        <taxon>Bacteria</taxon>
        <taxon>Bacillati</taxon>
        <taxon>Actinomycetota</taxon>
        <taxon>Actinomycetes</taxon>
        <taxon>Kitasatosporales</taxon>
        <taxon>Streptomycetaceae</taxon>
        <taxon>Streptomyces</taxon>
    </lineage>
</organism>
<evidence type="ECO:0000313" key="2">
    <source>
        <dbReference type="Proteomes" id="UP000217446"/>
    </source>
</evidence>
<keyword evidence="2" id="KW-1185">Reference proteome</keyword>
<evidence type="ECO:0000313" key="1">
    <source>
        <dbReference type="EMBL" id="GAX53995.1"/>
    </source>
</evidence>
<sequence>MSPLESIIFQESFRAGPRSRARRVALFGPIRVGNRGISLVTPSVALAA</sequence>
<name>A0A250VII8_STROL</name>
<dbReference type="AlphaFoldDB" id="A0A250VII8"/>
<protein>
    <submittedName>
        <fullName evidence="1">Uncharacterized protein</fullName>
    </submittedName>
</protein>
<proteinExistence type="predicted"/>
<dbReference type="EMBL" id="BDQI01000012">
    <property type="protein sequence ID" value="GAX53995.1"/>
    <property type="molecule type" value="Genomic_DNA"/>
</dbReference>
<comment type="caution">
    <text evidence="1">The sequence shown here is derived from an EMBL/GenBank/DDBJ whole genome shotgun (WGS) entry which is preliminary data.</text>
</comment>
<gene>
    <name evidence="1" type="ORF">SO3561_05527</name>
</gene>
<accession>A0A250VII8</accession>
<reference evidence="2" key="1">
    <citation type="submission" date="2017-05" db="EMBL/GenBank/DDBJ databases">
        <title>Streptomyces olivochromogenes NBRC 3561 whole genome shotgun sequence.</title>
        <authorList>
            <person name="Dohra H."/>
            <person name="Kodani S."/>
        </authorList>
    </citation>
    <scope>NUCLEOTIDE SEQUENCE [LARGE SCALE GENOMIC DNA]</scope>
    <source>
        <strain evidence="2">NBRC 3561</strain>
    </source>
</reference>
<dbReference type="Proteomes" id="UP000217446">
    <property type="component" value="Unassembled WGS sequence"/>
</dbReference>